<dbReference type="EMBL" id="JBBEGN010000021">
    <property type="protein sequence ID" value="MEJ2871322.1"/>
    <property type="molecule type" value="Genomic_DNA"/>
</dbReference>
<dbReference type="PANTHER" id="PTHR36221">
    <property type="entry name" value="DUF742 DOMAIN-CONTAINING PROTEIN"/>
    <property type="match status" value="1"/>
</dbReference>
<dbReference type="Proteomes" id="UP001385809">
    <property type="component" value="Unassembled WGS sequence"/>
</dbReference>
<dbReference type="InterPro" id="IPR007995">
    <property type="entry name" value="DUF742"/>
</dbReference>
<comment type="caution">
    <text evidence="2">The sequence shown here is derived from an EMBL/GenBank/DDBJ whole genome shotgun (WGS) entry which is preliminary data.</text>
</comment>
<dbReference type="Pfam" id="PF05331">
    <property type="entry name" value="DUF742"/>
    <property type="match status" value="1"/>
</dbReference>
<accession>A0ABU8MVI8</accession>
<evidence type="ECO:0000313" key="2">
    <source>
        <dbReference type="EMBL" id="MEJ2871322.1"/>
    </source>
</evidence>
<evidence type="ECO:0000313" key="3">
    <source>
        <dbReference type="Proteomes" id="UP001385809"/>
    </source>
</evidence>
<keyword evidence="3" id="KW-1185">Reference proteome</keyword>
<name>A0ABU8MVI8_9PSEU</name>
<sequence>MTDDEDTGRRSRPRRSPRVGRTGARFPRAPQAAPEEPDRAPESPAVPAPTEPGDPMIGRTGARFGSHARRTRRENDLRAAEDAVVPVQAPPRPRADPSDPSDPSAPRPDDSATAPLHLAELRNRVEGYESRVSVRPYVRTRGRTRARADLRVETLVSLPSPRPALDDPEHVAIGDLCDGAPRSVAEVAALLRVPLGVARVLIGDMADQGSVTIHPTAASSSSGPGPDRAVMARVLQGLHRL</sequence>
<gene>
    <name evidence="2" type="ORF">WCD74_26430</name>
</gene>
<dbReference type="PANTHER" id="PTHR36221:SF1">
    <property type="entry name" value="DUF742 DOMAIN-CONTAINING PROTEIN"/>
    <property type="match status" value="1"/>
</dbReference>
<proteinExistence type="predicted"/>
<feature type="region of interest" description="Disordered" evidence="1">
    <location>
        <begin position="1"/>
        <end position="115"/>
    </location>
</feature>
<evidence type="ECO:0000256" key="1">
    <source>
        <dbReference type="SAM" id="MobiDB-lite"/>
    </source>
</evidence>
<reference evidence="2 3" key="1">
    <citation type="submission" date="2024-03" db="EMBL/GenBank/DDBJ databases">
        <title>Actinomycetospora sp. OC33-EN08, a novel actinomycete isolated from wild orchid (Aerides multiflora).</title>
        <authorList>
            <person name="Suriyachadkun C."/>
        </authorList>
    </citation>
    <scope>NUCLEOTIDE SEQUENCE [LARGE SCALE GENOMIC DNA]</scope>
    <source>
        <strain evidence="2 3">OC33-EN08</strain>
    </source>
</reference>
<organism evidence="2 3">
    <name type="scientific">Actinomycetospora aurantiaca</name>
    <dbReference type="NCBI Taxonomy" id="3129233"/>
    <lineage>
        <taxon>Bacteria</taxon>
        <taxon>Bacillati</taxon>
        <taxon>Actinomycetota</taxon>
        <taxon>Actinomycetes</taxon>
        <taxon>Pseudonocardiales</taxon>
        <taxon>Pseudonocardiaceae</taxon>
        <taxon>Actinomycetospora</taxon>
    </lineage>
</organism>
<dbReference type="RefSeq" id="WP_337697889.1">
    <property type="nucleotide sequence ID" value="NZ_JBBEGN010000021.1"/>
</dbReference>
<protein>
    <submittedName>
        <fullName evidence="2">DUF742 domain-containing protein</fullName>
    </submittedName>
</protein>